<dbReference type="AlphaFoldDB" id="A0A103YEB7"/>
<keyword evidence="4" id="KW-0804">Transcription</keyword>
<keyword evidence="5" id="KW-0539">Nucleus</keyword>
<dbReference type="GO" id="GO:0003677">
    <property type="term" value="F:DNA binding"/>
    <property type="evidence" value="ECO:0007669"/>
    <property type="project" value="UniProtKB-KW"/>
</dbReference>
<dbReference type="GO" id="GO:0006355">
    <property type="term" value="P:regulation of DNA-templated transcription"/>
    <property type="evidence" value="ECO:0007669"/>
    <property type="project" value="InterPro"/>
</dbReference>
<dbReference type="SUPFAM" id="SSF101941">
    <property type="entry name" value="NAC domain"/>
    <property type="match status" value="1"/>
</dbReference>
<feature type="compositionally biased region" description="Pro residues" evidence="6">
    <location>
        <begin position="170"/>
        <end position="186"/>
    </location>
</feature>
<dbReference type="GO" id="GO:0005634">
    <property type="term" value="C:nucleus"/>
    <property type="evidence" value="ECO:0007669"/>
    <property type="project" value="UniProtKB-SubCell"/>
</dbReference>
<evidence type="ECO:0000313" key="9">
    <source>
        <dbReference type="Proteomes" id="UP000243975"/>
    </source>
</evidence>
<name>A0A103YEB7_CYNCS</name>
<evidence type="ECO:0000256" key="2">
    <source>
        <dbReference type="ARBA" id="ARBA00023015"/>
    </source>
</evidence>
<gene>
    <name evidence="8" type="ORF">Ccrd_014061</name>
</gene>
<reference evidence="8 9" key="1">
    <citation type="journal article" date="2016" name="Sci. Rep.">
        <title>The genome sequence of the outbreeding globe artichoke constructed de novo incorporating a phase-aware low-pass sequencing strategy of F1 progeny.</title>
        <authorList>
            <person name="Scaglione D."/>
            <person name="Reyes-Chin-Wo S."/>
            <person name="Acquadro A."/>
            <person name="Froenicke L."/>
            <person name="Portis E."/>
            <person name="Beitel C."/>
            <person name="Tirone M."/>
            <person name="Mauro R."/>
            <person name="Lo Monaco A."/>
            <person name="Mauromicale G."/>
            <person name="Faccioli P."/>
            <person name="Cattivelli L."/>
            <person name="Rieseberg L."/>
            <person name="Michelmore R."/>
            <person name="Lanteri S."/>
        </authorList>
    </citation>
    <scope>NUCLEOTIDE SEQUENCE [LARGE SCALE GENOMIC DNA]</scope>
    <source>
        <strain evidence="8">2C</strain>
    </source>
</reference>
<dbReference type="EMBL" id="LEKV01001503">
    <property type="protein sequence ID" value="KVI07524.1"/>
    <property type="molecule type" value="Genomic_DNA"/>
</dbReference>
<dbReference type="InterPro" id="IPR036093">
    <property type="entry name" value="NAC_dom_sf"/>
</dbReference>
<dbReference type="InterPro" id="IPR003441">
    <property type="entry name" value="NAC-dom"/>
</dbReference>
<sequence length="314" mass="35722">MEVGPVYTLPVGYRFRPTDEELINHFLRLKINGYHKEVDYIQEVDICKTEPWDLPGLSQIESIDDEWFFFNRKDHKNGHRSARATKCGYWKPTGRDRTIKTSKGFLEIGKKKTLVFHTGRSPKGVRTRWVIHEYVPTLNELDGTAPGQTPFVLCRLFKKHDGKDKNPESAAPPPLPPPPPPPPPPSTTEDGIDIRGVEWVERALDDLWDPSSEHGLVVNKQQEPSTFIRVGNYSVQNKYNGKVILNLDEKLSPTASDVASTMNWDSDEVYNAEIIAREPLLSWKAIEIGGEESLLLRGMRKVLGCLGLWKCFNF</sequence>
<evidence type="ECO:0000256" key="3">
    <source>
        <dbReference type="ARBA" id="ARBA00023125"/>
    </source>
</evidence>
<evidence type="ECO:0000256" key="4">
    <source>
        <dbReference type="ARBA" id="ARBA00023163"/>
    </source>
</evidence>
<dbReference type="Gene3D" id="2.170.150.80">
    <property type="entry name" value="NAC domain"/>
    <property type="match status" value="1"/>
</dbReference>
<dbReference type="STRING" id="59895.A0A103YEB7"/>
<organism evidence="8 9">
    <name type="scientific">Cynara cardunculus var. scolymus</name>
    <name type="common">Globe artichoke</name>
    <name type="synonym">Cynara scolymus</name>
    <dbReference type="NCBI Taxonomy" id="59895"/>
    <lineage>
        <taxon>Eukaryota</taxon>
        <taxon>Viridiplantae</taxon>
        <taxon>Streptophyta</taxon>
        <taxon>Embryophyta</taxon>
        <taxon>Tracheophyta</taxon>
        <taxon>Spermatophyta</taxon>
        <taxon>Magnoliopsida</taxon>
        <taxon>eudicotyledons</taxon>
        <taxon>Gunneridae</taxon>
        <taxon>Pentapetalae</taxon>
        <taxon>asterids</taxon>
        <taxon>campanulids</taxon>
        <taxon>Asterales</taxon>
        <taxon>Asteraceae</taxon>
        <taxon>Carduoideae</taxon>
        <taxon>Cardueae</taxon>
        <taxon>Carduinae</taxon>
        <taxon>Cynara</taxon>
    </lineage>
</organism>
<evidence type="ECO:0000256" key="5">
    <source>
        <dbReference type="ARBA" id="ARBA00023242"/>
    </source>
</evidence>
<comment type="caution">
    <text evidence="8">The sequence shown here is derived from an EMBL/GenBank/DDBJ whole genome shotgun (WGS) entry which is preliminary data.</text>
</comment>
<comment type="subcellular location">
    <subcellularLocation>
        <location evidence="1">Nucleus</location>
    </subcellularLocation>
</comment>
<dbReference type="PROSITE" id="PS51005">
    <property type="entry name" value="NAC"/>
    <property type="match status" value="1"/>
</dbReference>
<keyword evidence="2" id="KW-0805">Transcription regulation</keyword>
<dbReference type="PANTHER" id="PTHR31989">
    <property type="entry name" value="NAC DOMAIN-CONTAINING PROTEIN 82-RELATED"/>
    <property type="match status" value="1"/>
</dbReference>
<feature type="domain" description="NAC" evidence="7">
    <location>
        <begin position="9"/>
        <end position="159"/>
    </location>
</feature>
<dbReference type="Gramene" id="KVI07524">
    <property type="protein sequence ID" value="KVI07524"/>
    <property type="gene ID" value="Ccrd_014061"/>
</dbReference>
<feature type="region of interest" description="Disordered" evidence="6">
    <location>
        <begin position="162"/>
        <end position="191"/>
    </location>
</feature>
<keyword evidence="3" id="KW-0238">DNA-binding</keyword>
<evidence type="ECO:0000256" key="1">
    <source>
        <dbReference type="ARBA" id="ARBA00004123"/>
    </source>
</evidence>
<dbReference type="Proteomes" id="UP000243975">
    <property type="component" value="Unassembled WGS sequence"/>
</dbReference>
<evidence type="ECO:0000313" key="8">
    <source>
        <dbReference type="EMBL" id="KVI07524.1"/>
    </source>
</evidence>
<evidence type="ECO:0000259" key="7">
    <source>
        <dbReference type="PROSITE" id="PS51005"/>
    </source>
</evidence>
<evidence type="ECO:0000256" key="6">
    <source>
        <dbReference type="SAM" id="MobiDB-lite"/>
    </source>
</evidence>
<dbReference type="Pfam" id="PF02365">
    <property type="entry name" value="NAM"/>
    <property type="match status" value="1"/>
</dbReference>
<accession>A0A103YEB7</accession>
<proteinExistence type="predicted"/>
<keyword evidence="9" id="KW-1185">Reference proteome</keyword>
<protein>
    <submittedName>
        <fullName evidence="8">No apical meristem (NAM) protein</fullName>
    </submittedName>
</protein>